<comment type="caution">
    <text evidence="1">The sequence shown here is derived from an EMBL/GenBank/DDBJ whole genome shotgun (WGS) entry which is preliminary data.</text>
</comment>
<proteinExistence type="predicted"/>
<accession>A0A8B3RZW4</accession>
<dbReference type="PROSITE" id="PS51257">
    <property type="entry name" value="PROKAR_LIPOPROTEIN"/>
    <property type="match status" value="1"/>
</dbReference>
<sequence>MKCTRPISKKLAVLRTSFSAGVLAVLLVLACAGTAAGATTWVVDDSGGADFVSIHAEAADRYRVQNGLYTIITPRPLYRGQT</sequence>
<evidence type="ECO:0000313" key="1">
    <source>
        <dbReference type="EMBL" id="RZB28608.1"/>
    </source>
</evidence>
<dbReference type="AlphaFoldDB" id="A0A8B3RZW4"/>
<protein>
    <submittedName>
        <fullName evidence="1">Uncharacterized protein</fullName>
    </submittedName>
</protein>
<name>A0A8B3RZW4_9EURY</name>
<dbReference type="EMBL" id="RPGO01000040">
    <property type="protein sequence ID" value="RZB28608.1"/>
    <property type="molecule type" value="Genomic_DNA"/>
</dbReference>
<reference evidence="2" key="1">
    <citation type="submission" date="2019-01" db="EMBL/GenBank/DDBJ databases">
        <title>Anaerobic oxidation of ethane by archaea from a marine hydrocarbon seep.</title>
        <authorList>
            <person name="Musat F."/>
        </authorList>
    </citation>
    <scope>NUCLEOTIDE SEQUENCE [LARGE SCALE GENOMIC DNA]</scope>
</reference>
<organism evidence="1 2">
    <name type="scientific">Candidatus Argoarchaeum ethanivorans</name>
    <dbReference type="NCBI Taxonomy" id="2608793"/>
    <lineage>
        <taxon>Archaea</taxon>
        <taxon>Methanobacteriati</taxon>
        <taxon>Methanobacteriota</taxon>
        <taxon>Stenosarchaea group</taxon>
        <taxon>Methanomicrobia</taxon>
        <taxon>Methanosarcinales</taxon>
        <taxon>Methanosarcinales incertae sedis</taxon>
        <taxon>GOM Arc I cluster</taxon>
        <taxon>Candidatus Argoarchaeum</taxon>
    </lineage>
</organism>
<gene>
    <name evidence="1" type="ORF">AEth_01868</name>
</gene>
<evidence type="ECO:0000313" key="2">
    <source>
        <dbReference type="Proteomes" id="UP000291831"/>
    </source>
</evidence>
<dbReference type="Proteomes" id="UP000291831">
    <property type="component" value="Unassembled WGS sequence"/>
</dbReference>